<keyword evidence="1" id="KW-0472">Membrane</keyword>
<evidence type="ECO:0000256" key="1">
    <source>
        <dbReference type="SAM" id="Phobius"/>
    </source>
</evidence>
<protein>
    <recommendedName>
        <fullName evidence="4">Phage protein</fullName>
    </recommendedName>
</protein>
<dbReference type="AlphaFoldDB" id="A0AB37H0T7"/>
<evidence type="ECO:0000313" key="3">
    <source>
        <dbReference type="Proteomes" id="UP000595942"/>
    </source>
</evidence>
<dbReference type="Proteomes" id="UP000595942">
    <property type="component" value="Chromosome"/>
</dbReference>
<keyword evidence="1" id="KW-0812">Transmembrane</keyword>
<name>A0AB37H0T7_9STAP</name>
<evidence type="ECO:0000313" key="2">
    <source>
        <dbReference type="EMBL" id="QQS83163.1"/>
    </source>
</evidence>
<dbReference type="RefSeq" id="WP_047131331.1">
    <property type="nucleotide sequence ID" value="NZ_CP015114.1"/>
</dbReference>
<evidence type="ECO:0008006" key="4">
    <source>
        <dbReference type="Google" id="ProtNLM"/>
    </source>
</evidence>
<gene>
    <name evidence="2" type="ORF">I6J05_02235</name>
</gene>
<keyword evidence="3" id="KW-1185">Reference proteome</keyword>
<dbReference type="GeneID" id="93726915"/>
<sequence length="236" mass="27749">MPYFLFIYISALLILLSVMSADGWNALATFFTGFATIIAAYIAVKGVKDTIKSDRENKRKELLDNLDSKSEWRKQLYDIASKTLLTTDDVYRVLASLRYLPKKQKRIVGEHKEFDKINHIIFGEMYDIIESKYAGTGNLYPSDCRSKLTFNESEIVRLYTKYLLKHHWEYNGEDKEEYIKNEDLQFYEVYKCVQDIKDNRCSMKYLKKMKDMKDDGVADEFIKNVKKKVKENNSPT</sequence>
<reference evidence="2 3" key="1">
    <citation type="submission" date="2021-01" db="EMBL/GenBank/DDBJ databases">
        <title>FDA dAtabase for Regulatory Grade micrObial Sequences (FDA-ARGOS): Supporting development and validation of Infectious Disease Dx tests.</title>
        <authorList>
            <person name="Sproer C."/>
            <person name="Gronow S."/>
            <person name="Severitt S."/>
            <person name="Schroder I."/>
            <person name="Tallon L."/>
            <person name="Sadzewicz L."/>
            <person name="Zhao X."/>
            <person name="Boylan J."/>
            <person name="Ott S."/>
            <person name="Bowen H."/>
            <person name="Vavikolanu K."/>
            <person name="Mehta A."/>
            <person name="Aluvathingal J."/>
            <person name="Nadendla S."/>
            <person name="Lowell S."/>
            <person name="Myers T."/>
            <person name="Yan Y."/>
            <person name="Sichtig H."/>
        </authorList>
    </citation>
    <scope>NUCLEOTIDE SEQUENCE [LARGE SCALE GENOMIC DNA]</scope>
    <source>
        <strain evidence="2 3">FDAARGOS_1148</strain>
    </source>
</reference>
<dbReference type="KEGG" id="scv:A4G25_03480"/>
<accession>A0AB37H0T7</accession>
<feature type="transmembrane region" description="Helical" evidence="1">
    <location>
        <begin position="30"/>
        <end position="47"/>
    </location>
</feature>
<keyword evidence="1" id="KW-1133">Transmembrane helix</keyword>
<organism evidence="2 3">
    <name type="scientific">Staphylococcus condimenti</name>
    <dbReference type="NCBI Taxonomy" id="70255"/>
    <lineage>
        <taxon>Bacteria</taxon>
        <taxon>Bacillati</taxon>
        <taxon>Bacillota</taxon>
        <taxon>Bacilli</taxon>
        <taxon>Bacillales</taxon>
        <taxon>Staphylococcaceae</taxon>
        <taxon>Staphylococcus</taxon>
    </lineage>
</organism>
<proteinExistence type="predicted"/>
<dbReference type="EMBL" id="CP068073">
    <property type="protein sequence ID" value="QQS83163.1"/>
    <property type="molecule type" value="Genomic_DNA"/>
</dbReference>